<accession>A0A0C2EXJ8</accession>
<organism evidence="1 2">
    <name type="scientific">Pseudomonas batumici</name>
    <dbReference type="NCBI Taxonomy" id="226910"/>
    <lineage>
        <taxon>Bacteria</taxon>
        <taxon>Pseudomonadati</taxon>
        <taxon>Pseudomonadota</taxon>
        <taxon>Gammaproteobacteria</taxon>
        <taxon>Pseudomonadales</taxon>
        <taxon>Pseudomonadaceae</taxon>
        <taxon>Pseudomonas</taxon>
    </lineage>
</organism>
<dbReference type="Proteomes" id="UP000031535">
    <property type="component" value="Unassembled WGS sequence"/>
</dbReference>
<dbReference type="PATRIC" id="fig|226910.6.peg.2639"/>
<name>A0A0C2EXJ8_9PSED</name>
<dbReference type="EMBL" id="JXDG01000035">
    <property type="protein sequence ID" value="KIH83523.1"/>
    <property type="molecule type" value="Genomic_DNA"/>
</dbReference>
<reference evidence="1 2" key="1">
    <citation type="submission" date="2015-01" db="EMBL/GenBank/DDBJ databases">
        <title>Complete genome of Pseudomonas batumici UCM B-321 producer of the batumin antibiotic with strong antistaphilococcal and potential anticancer activity.</title>
        <authorList>
            <person name="Klochko V.V."/>
            <person name="Zelena L.B."/>
            <person name="Elena K.A."/>
            <person name="Reva O.N."/>
        </authorList>
    </citation>
    <scope>NUCLEOTIDE SEQUENCE [LARGE SCALE GENOMIC DNA]</scope>
    <source>
        <strain evidence="1 2">UCM B-321</strain>
    </source>
</reference>
<dbReference type="AlphaFoldDB" id="A0A0C2EXJ8"/>
<sequence>MWDVYQGDVLVGVYHSEAEALKYKELLESGRLDSLKAPPKH</sequence>
<evidence type="ECO:0000313" key="2">
    <source>
        <dbReference type="Proteomes" id="UP000031535"/>
    </source>
</evidence>
<gene>
    <name evidence="1" type="ORF">UCMB321_2649</name>
</gene>
<keyword evidence="2" id="KW-1185">Reference proteome</keyword>
<evidence type="ECO:0000313" key="1">
    <source>
        <dbReference type="EMBL" id="KIH83523.1"/>
    </source>
</evidence>
<comment type="caution">
    <text evidence="1">The sequence shown here is derived from an EMBL/GenBank/DDBJ whole genome shotgun (WGS) entry which is preliminary data.</text>
</comment>
<proteinExistence type="predicted"/>
<protein>
    <submittedName>
        <fullName evidence="1">Uncharacterized protein</fullName>
    </submittedName>
</protein>